<accession>A0A382GWS1</accession>
<proteinExistence type="predicted"/>
<sequence>MKKLCGGQIGQFADYVQNIVNGLTALRILLIILV</sequence>
<gene>
    <name evidence="1" type="ORF">METZ01_LOCUS231867</name>
</gene>
<dbReference type="AlphaFoldDB" id="A0A382GWS1"/>
<dbReference type="EMBL" id="UINC01057638">
    <property type="protein sequence ID" value="SVB79013.1"/>
    <property type="molecule type" value="Genomic_DNA"/>
</dbReference>
<evidence type="ECO:0000313" key="1">
    <source>
        <dbReference type="EMBL" id="SVB79013.1"/>
    </source>
</evidence>
<name>A0A382GWS1_9ZZZZ</name>
<protein>
    <submittedName>
        <fullName evidence="1">Uncharacterized protein</fullName>
    </submittedName>
</protein>
<reference evidence="1" key="1">
    <citation type="submission" date="2018-05" db="EMBL/GenBank/DDBJ databases">
        <authorList>
            <person name="Lanie J.A."/>
            <person name="Ng W.-L."/>
            <person name="Kazmierczak K.M."/>
            <person name="Andrzejewski T.M."/>
            <person name="Davidsen T.M."/>
            <person name="Wayne K.J."/>
            <person name="Tettelin H."/>
            <person name="Glass J.I."/>
            <person name="Rusch D."/>
            <person name="Podicherti R."/>
            <person name="Tsui H.-C.T."/>
            <person name="Winkler M.E."/>
        </authorList>
    </citation>
    <scope>NUCLEOTIDE SEQUENCE</scope>
</reference>
<organism evidence="1">
    <name type="scientific">marine metagenome</name>
    <dbReference type="NCBI Taxonomy" id="408172"/>
    <lineage>
        <taxon>unclassified sequences</taxon>
        <taxon>metagenomes</taxon>
        <taxon>ecological metagenomes</taxon>
    </lineage>
</organism>